<dbReference type="AlphaFoldDB" id="A0A8S2FQH8"/>
<organism evidence="1 3">
    <name type="scientific">Didymodactylos carnosus</name>
    <dbReference type="NCBI Taxonomy" id="1234261"/>
    <lineage>
        <taxon>Eukaryota</taxon>
        <taxon>Metazoa</taxon>
        <taxon>Spiralia</taxon>
        <taxon>Gnathifera</taxon>
        <taxon>Rotifera</taxon>
        <taxon>Eurotatoria</taxon>
        <taxon>Bdelloidea</taxon>
        <taxon>Philodinida</taxon>
        <taxon>Philodinidae</taxon>
        <taxon>Didymodactylos</taxon>
    </lineage>
</organism>
<dbReference type="Proteomes" id="UP000677228">
    <property type="component" value="Unassembled WGS sequence"/>
</dbReference>
<reference evidence="1" key="1">
    <citation type="submission" date="2021-02" db="EMBL/GenBank/DDBJ databases">
        <authorList>
            <person name="Nowell W R."/>
        </authorList>
    </citation>
    <scope>NUCLEOTIDE SEQUENCE</scope>
</reference>
<protein>
    <submittedName>
        <fullName evidence="1">Uncharacterized protein</fullName>
    </submittedName>
</protein>
<dbReference type="EMBL" id="CAJOBA010060217">
    <property type="protein sequence ID" value="CAF4321978.1"/>
    <property type="molecule type" value="Genomic_DNA"/>
</dbReference>
<evidence type="ECO:0000313" key="1">
    <source>
        <dbReference type="EMBL" id="CAF1534542.1"/>
    </source>
</evidence>
<accession>A0A8S2FQH8</accession>
<evidence type="ECO:0000313" key="3">
    <source>
        <dbReference type="Proteomes" id="UP000677228"/>
    </source>
</evidence>
<proteinExistence type="predicted"/>
<feature type="non-terminal residue" evidence="1">
    <location>
        <position position="1"/>
    </location>
</feature>
<sequence>NSAKLSITYDLPASSILYEDIKLSNGALEQKKLLALQDLLQVTLNTNVKTRTTRVVIASAIVSKPSQNVADSAAPGCKAPLSITAFTHWNFRSQHVRGGDKLERLENYRTTTNGAMFTESSLSRIETTTPVYASSKIITSEQSMISTTVLTQTTNGLNSTTLSSSAASSTSQITTSTNTYLFKTTVTTGGMIYSSTGPSSNQYTIESTRITARTTDASKTESGLVSSSKLSNNTTFVDLGNTSRSSFFSTFNPTVPAVENKTQSVTTSSHPQENFSSAAISSTNAVLVSNTTRYVSTVTVFSTSKSTTTPVSQMDHLTSTLFSTENGVILSSSLLANQPTSGSHEFRPANFLSRTFDPVRNSDDFSARAESLKGISDQTLIYLINFINN</sequence>
<dbReference type="EMBL" id="CAJNOK010037940">
    <property type="protein sequence ID" value="CAF1534542.1"/>
    <property type="molecule type" value="Genomic_DNA"/>
</dbReference>
<name>A0A8S2FQH8_9BILA</name>
<comment type="caution">
    <text evidence="1">The sequence shown here is derived from an EMBL/GenBank/DDBJ whole genome shotgun (WGS) entry which is preliminary data.</text>
</comment>
<dbReference type="Proteomes" id="UP000682733">
    <property type="component" value="Unassembled WGS sequence"/>
</dbReference>
<gene>
    <name evidence="1" type="ORF">OVA965_LOCUS38435</name>
    <name evidence="2" type="ORF">TMI583_LOCUS39624</name>
</gene>
<evidence type="ECO:0000313" key="2">
    <source>
        <dbReference type="EMBL" id="CAF4321978.1"/>
    </source>
</evidence>